<dbReference type="InterPro" id="IPR036361">
    <property type="entry name" value="SAP_dom_sf"/>
</dbReference>
<evidence type="ECO:0000259" key="2">
    <source>
        <dbReference type="PROSITE" id="PS50800"/>
    </source>
</evidence>
<sequence>MDDHSLKWRGFKVHELQEKLAERGLPKSGIKSDLIARLEKYEEQYSPKPTPPVSPPPPPEIPYARDSHRPAENGRSGHRRDQSLNNRSASPFARSRISGGARTYERQIRRERGRERSRTPSRSSSFSSRRRQSRNDHYSPREITSPAENNPTEAELEAICWDNFNKPKGDRKVLQRRATIEAEFDGKTSEFKIKKEADIERLEKKYRKDISAFVQERDEKLDALEKDELLFSEKDKRWVSAFRKLKNLRAARGLATWPNDFDPDRRGHHRPPLPGSINSESAASTIHSHGFPAVSTLKRKASESMTASPTLETPNKRLHDEKDYIHTKSGPIPIRPLSDSNIENTPIISTLSSSTPFIFLPESSCKVKGENIEHMRTMINKRGYDYEAVRADDTGYFIPFEESEKGKNDAKTFHNWYDKELFKGKVMHLQIYNYE</sequence>
<feature type="compositionally biased region" description="Basic and acidic residues" evidence="1">
    <location>
        <begin position="103"/>
        <end position="118"/>
    </location>
</feature>
<evidence type="ECO:0000256" key="1">
    <source>
        <dbReference type="SAM" id="MobiDB-lite"/>
    </source>
</evidence>
<dbReference type="RefSeq" id="XP_018078586.1">
    <property type="nucleotide sequence ID" value="XM_018222038.1"/>
</dbReference>
<feature type="region of interest" description="Disordered" evidence="1">
    <location>
        <begin position="40"/>
        <end position="151"/>
    </location>
</feature>
<dbReference type="PROSITE" id="PS50800">
    <property type="entry name" value="SAP"/>
    <property type="match status" value="1"/>
</dbReference>
<dbReference type="InParanoid" id="A0A194XVR2"/>
<keyword evidence="4" id="KW-1185">Reference proteome</keyword>
<proteinExistence type="predicted"/>
<dbReference type="STRING" id="149040.A0A194XVR2"/>
<feature type="domain" description="SAP" evidence="2">
    <location>
        <begin position="8"/>
        <end position="42"/>
    </location>
</feature>
<dbReference type="GeneID" id="28831764"/>
<dbReference type="KEGG" id="psco:LY89DRAFT_776381"/>
<dbReference type="Pfam" id="PF11767">
    <property type="entry name" value="SET_assoc"/>
    <property type="match status" value="1"/>
</dbReference>
<evidence type="ECO:0000313" key="3">
    <source>
        <dbReference type="EMBL" id="KUJ24231.1"/>
    </source>
</evidence>
<dbReference type="Pfam" id="PF02037">
    <property type="entry name" value="SAP"/>
    <property type="match status" value="1"/>
</dbReference>
<dbReference type="SMART" id="SM00513">
    <property type="entry name" value="SAP"/>
    <property type="match status" value="1"/>
</dbReference>
<evidence type="ECO:0000313" key="4">
    <source>
        <dbReference type="Proteomes" id="UP000070700"/>
    </source>
</evidence>
<dbReference type="AlphaFoldDB" id="A0A194XVR2"/>
<feature type="compositionally biased region" description="Pro residues" evidence="1">
    <location>
        <begin position="48"/>
        <end position="61"/>
    </location>
</feature>
<dbReference type="Proteomes" id="UP000070700">
    <property type="component" value="Unassembled WGS sequence"/>
</dbReference>
<feature type="compositionally biased region" description="Basic and acidic residues" evidence="1">
    <location>
        <begin position="63"/>
        <end position="72"/>
    </location>
</feature>
<protein>
    <recommendedName>
        <fullName evidence="2">SAP domain-containing protein</fullName>
    </recommendedName>
</protein>
<feature type="region of interest" description="Disordered" evidence="1">
    <location>
        <begin position="298"/>
        <end position="318"/>
    </location>
</feature>
<accession>A0A194XVR2</accession>
<dbReference type="OrthoDB" id="197676at2759"/>
<dbReference type="InterPro" id="IPR003034">
    <property type="entry name" value="SAP_dom"/>
</dbReference>
<dbReference type="EMBL" id="KQ947404">
    <property type="protein sequence ID" value="KUJ24231.1"/>
    <property type="molecule type" value="Genomic_DNA"/>
</dbReference>
<reference evidence="3 4" key="1">
    <citation type="submission" date="2015-10" db="EMBL/GenBank/DDBJ databases">
        <title>Full genome of DAOMC 229536 Phialocephala scopiformis, a fungal endophyte of spruce producing the potent anti-insectan compound rugulosin.</title>
        <authorList>
            <consortium name="DOE Joint Genome Institute"/>
            <person name="Walker A.K."/>
            <person name="Frasz S.L."/>
            <person name="Seifert K.A."/>
            <person name="Miller J.D."/>
            <person name="Mondo S.J."/>
            <person name="Labutti K."/>
            <person name="Lipzen A."/>
            <person name="Dockter R."/>
            <person name="Kennedy M."/>
            <person name="Grigoriev I.V."/>
            <person name="Spatafora J.W."/>
        </authorList>
    </citation>
    <scope>NUCLEOTIDE SEQUENCE [LARGE SCALE GENOMIC DNA]</scope>
    <source>
        <strain evidence="3 4">CBS 120377</strain>
    </source>
</reference>
<dbReference type="SUPFAM" id="SSF68906">
    <property type="entry name" value="SAP domain"/>
    <property type="match status" value="1"/>
</dbReference>
<name>A0A194XVR2_MOLSC</name>
<feature type="compositionally biased region" description="Polar residues" evidence="1">
    <location>
        <begin position="303"/>
        <end position="313"/>
    </location>
</feature>
<dbReference type="Gene3D" id="1.10.720.30">
    <property type="entry name" value="SAP domain"/>
    <property type="match status" value="1"/>
</dbReference>
<gene>
    <name evidence="3" type="ORF">LY89DRAFT_776381</name>
</gene>
<dbReference type="InterPro" id="IPR024636">
    <property type="entry name" value="SET_assoc"/>
</dbReference>
<organism evidence="3 4">
    <name type="scientific">Mollisia scopiformis</name>
    <name type="common">Conifer needle endophyte fungus</name>
    <name type="synonym">Phialocephala scopiformis</name>
    <dbReference type="NCBI Taxonomy" id="149040"/>
    <lineage>
        <taxon>Eukaryota</taxon>
        <taxon>Fungi</taxon>
        <taxon>Dikarya</taxon>
        <taxon>Ascomycota</taxon>
        <taxon>Pezizomycotina</taxon>
        <taxon>Leotiomycetes</taxon>
        <taxon>Helotiales</taxon>
        <taxon>Mollisiaceae</taxon>
        <taxon>Mollisia</taxon>
    </lineage>
</organism>